<comment type="caution">
    <text evidence="8">The sequence shown here is derived from an EMBL/GenBank/DDBJ whole genome shotgun (WGS) entry which is preliminary data.</text>
</comment>
<evidence type="ECO:0000259" key="7">
    <source>
        <dbReference type="PROSITE" id="PS52029"/>
    </source>
</evidence>
<evidence type="ECO:0000313" key="8">
    <source>
        <dbReference type="EMBL" id="MBU3804401.1"/>
    </source>
</evidence>
<dbReference type="CDD" id="cd16913">
    <property type="entry name" value="YkuD_like"/>
    <property type="match status" value="1"/>
</dbReference>
<accession>A0A9E2KDG7</accession>
<dbReference type="InterPro" id="IPR050979">
    <property type="entry name" value="LD-transpeptidase"/>
</dbReference>
<keyword evidence="3 6" id="KW-0133">Cell shape</keyword>
<evidence type="ECO:0000256" key="1">
    <source>
        <dbReference type="ARBA" id="ARBA00004752"/>
    </source>
</evidence>
<keyword evidence="4 6" id="KW-0573">Peptidoglycan synthesis</keyword>
<evidence type="ECO:0000256" key="2">
    <source>
        <dbReference type="ARBA" id="ARBA00022679"/>
    </source>
</evidence>
<dbReference type="GO" id="GO:0071972">
    <property type="term" value="F:peptidoglycan L,D-transpeptidase activity"/>
    <property type="evidence" value="ECO:0007669"/>
    <property type="project" value="TreeGrafter"/>
</dbReference>
<keyword evidence="2" id="KW-0808">Transferase</keyword>
<feature type="domain" description="L,D-TPase catalytic" evidence="7">
    <location>
        <begin position="342"/>
        <end position="465"/>
    </location>
</feature>
<evidence type="ECO:0000256" key="6">
    <source>
        <dbReference type="PROSITE-ProRule" id="PRU01373"/>
    </source>
</evidence>
<feature type="active site" description="Nucleophile" evidence="6">
    <location>
        <position position="441"/>
    </location>
</feature>
<dbReference type="GO" id="GO:0071555">
    <property type="term" value="P:cell wall organization"/>
    <property type="evidence" value="ECO:0007669"/>
    <property type="project" value="UniProtKB-UniRule"/>
</dbReference>
<evidence type="ECO:0000256" key="3">
    <source>
        <dbReference type="ARBA" id="ARBA00022960"/>
    </source>
</evidence>
<dbReference type="AlphaFoldDB" id="A0A9E2KDG7"/>
<dbReference type="PROSITE" id="PS52029">
    <property type="entry name" value="LD_TPASE"/>
    <property type="match status" value="1"/>
</dbReference>
<name>A0A9E2KDG7_9FIRM</name>
<keyword evidence="5 6" id="KW-0961">Cell wall biogenesis/degradation</keyword>
<dbReference type="GO" id="GO:0018104">
    <property type="term" value="P:peptidoglycan-protein cross-linking"/>
    <property type="evidence" value="ECO:0007669"/>
    <property type="project" value="TreeGrafter"/>
</dbReference>
<evidence type="ECO:0000256" key="4">
    <source>
        <dbReference type="ARBA" id="ARBA00022984"/>
    </source>
</evidence>
<dbReference type="Gene3D" id="2.40.440.10">
    <property type="entry name" value="L,D-transpeptidase catalytic domain-like"/>
    <property type="match status" value="1"/>
</dbReference>
<dbReference type="GO" id="GO:0005576">
    <property type="term" value="C:extracellular region"/>
    <property type="evidence" value="ECO:0007669"/>
    <property type="project" value="TreeGrafter"/>
</dbReference>
<protein>
    <submittedName>
        <fullName evidence="8">L,D-transpeptidase</fullName>
    </submittedName>
</protein>
<organism evidence="8 9">
    <name type="scientific">Candidatus Cellulosilyticum pullistercoris</name>
    <dbReference type="NCBI Taxonomy" id="2838521"/>
    <lineage>
        <taxon>Bacteria</taxon>
        <taxon>Bacillati</taxon>
        <taxon>Bacillota</taxon>
        <taxon>Clostridia</taxon>
        <taxon>Lachnospirales</taxon>
        <taxon>Cellulosilyticaceae</taxon>
        <taxon>Cellulosilyticum</taxon>
    </lineage>
</organism>
<dbReference type="GO" id="GO:0016740">
    <property type="term" value="F:transferase activity"/>
    <property type="evidence" value="ECO:0007669"/>
    <property type="project" value="UniProtKB-KW"/>
</dbReference>
<dbReference type="SUPFAM" id="SSF141523">
    <property type="entry name" value="L,D-transpeptidase catalytic domain-like"/>
    <property type="match status" value="1"/>
</dbReference>
<evidence type="ECO:0000313" key="9">
    <source>
        <dbReference type="Proteomes" id="UP000824229"/>
    </source>
</evidence>
<dbReference type="GO" id="GO:0008360">
    <property type="term" value="P:regulation of cell shape"/>
    <property type="evidence" value="ECO:0007669"/>
    <property type="project" value="UniProtKB-UniRule"/>
</dbReference>
<dbReference type="PANTHER" id="PTHR30582">
    <property type="entry name" value="L,D-TRANSPEPTIDASE"/>
    <property type="match status" value="1"/>
</dbReference>
<proteinExistence type="predicted"/>
<reference evidence="8" key="1">
    <citation type="journal article" date="2021" name="PeerJ">
        <title>Extensive microbial diversity within the chicken gut microbiome revealed by metagenomics and culture.</title>
        <authorList>
            <person name="Gilroy R."/>
            <person name="Ravi A."/>
            <person name="Getino M."/>
            <person name="Pursley I."/>
            <person name="Horton D.L."/>
            <person name="Alikhan N.F."/>
            <person name="Baker D."/>
            <person name="Gharbi K."/>
            <person name="Hall N."/>
            <person name="Watson M."/>
            <person name="Adriaenssens E.M."/>
            <person name="Foster-Nyarko E."/>
            <person name="Jarju S."/>
            <person name="Secka A."/>
            <person name="Antonio M."/>
            <person name="Oren A."/>
            <person name="Chaudhuri R.R."/>
            <person name="La Ragione R."/>
            <person name="Hildebrand F."/>
            <person name="Pallen M.J."/>
        </authorList>
    </citation>
    <scope>NUCLEOTIDE SEQUENCE</scope>
    <source>
        <strain evidence="8">B5-657</strain>
    </source>
</reference>
<sequence length="465" mass="54278">MKMVKKMCSLFLLLSIFICPICYAKNLFEVVSIGIVEIADEVFMDKYQCYPLLKVKDQFYLPLSVLEQMGVTIKAIDQIIYIEAPIKKEEISNFSANLFQGKVAYMRQFPIYCNNIRSFALVVDEEVLVPFEALGAMWEIKSYEGTFWFEEKLQDILQLIKIDENGIENKTDHLLPIQCCHVYWNGKTHEILQESILLEGMERKEWLFDKDKLYITTFVTQMGGLEIDKVSKTAYGQCHKPTFLQYSDSIRFDELSKKFPSYKIEAQMKYGVGPFKEKDIVELCRSEKHSYFLIKDKEGKKYQVPYNSIRIIGEKGAALGKVDAADIEEFVRLSKIESATDYLLWTDIYRQRTYVLRKQGEKWKLEKSFVCSTGKNHNPTPGGVYEVQYMIPYIGVEKGYRCKYALVFFRDYMYHSILFDKSGKYIKSGQYELGSKASHGCVRLSEKDSQWLYTHIPVKTTVWIR</sequence>
<dbReference type="Proteomes" id="UP000824229">
    <property type="component" value="Unassembled WGS sequence"/>
</dbReference>
<gene>
    <name evidence="8" type="ORF">H9872_06565</name>
</gene>
<dbReference type="PANTHER" id="PTHR30582:SF2">
    <property type="entry name" value="L,D-TRANSPEPTIDASE YCIB-RELATED"/>
    <property type="match status" value="1"/>
</dbReference>
<dbReference type="EMBL" id="JAHLFQ010000145">
    <property type="protein sequence ID" value="MBU3804401.1"/>
    <property type="molecule type" value="Genomic_DNA"/>
</dbReference>
<dbReference type="InterPro" id="IPR005490">
    <property type="entry name" value="LD_TPept_cat_dom"/>
</dbReference>
<dbReference type="Pfam" id="PF03734">
    <property type="entry name" value="YkuD"/>
    <property type="match status" value="1"/>
</dbReference>
<dbReference type="InterPro" id="IPR038063">
    <property type="entry name" value="Transpep_catalytic_dom"/>
</dbReference>
<comment type="pathway">
    <text evidence="1 6">Cell wall biogenesis; peptidoglycan biosynthesis.</text>
</comment>
<reference evidence="8" key="2">
    <citation type="submission" date="2021-04" db="EMBL/GenBank/DDBJ databases">
        <authorList>
            <person name="Gilroy R."/>
        </authorList>
    </citation>
    <scope>NUCLEOTIDE SEQUENCE</scope>
    <source>
        <strain evidence="8">B5-657</strain>
    </source>
</reference>
<evidence type="ECO:0000256" key="5">
    <source>
        <dbReference type="ARBA" id="ARBA00023316"/>
    </source>
</evidence>
<feature type="active site" description="Proton donor/acceptor" evidence="6">
    <location>
        <position position="415"/>
    </location>
</feature>